<keyword evidence="15" id="KW-0812">Transmembrane</keyword>
<gene>
    <name evidence="17" type="ORF">P8935_10630</name>
</gene>
<feature type="region of interest" description="Disordered" evidence="14">
    <location>
        <begin position="1"/>
        <end position="22"/>
    </location>
</feature>
<dbReference type="GO" id="GO:0000719">
    <property type="term" value="P:photoreactive repair"/>
    <property type="evidence" value="ECO:0007669"/>
    <property type="project" value="TreeGrafter"/>
</dbReference>
<keyword evidence="15" id="KW-1133">Transmembrane helix</keyword>
<dbReference type="Gene3D" id="1.10.579.10">
    <property type="entry name" value="DNA Cyclobutane Dipyrimidine Photolyase, subunit A, domain 3"/>
    <property type="match status" value="1"/>
</dbReference>
<dbReference type="EMBL" id="CP121196">
    <property type="protein sequence ID" value="XBH19749.1"/>
    <property type="molecule type" value="Genomic_DNA"/>
</dbReference>
<evidence type="ECO:0000256" key="9">
    <source>
        <dbReference type="ARBA" id="ARBA00023125"/>
    </source>
</evidence>
<evidence type="ECO:0000256" key="12">
    <source>
        <dbReference type="ARBA" id="ARBA00031671"/>
    </source>
</evidence>
<evidence type="ECO:0000256" key="10">
    <source>
        <dbReference type="ARBA" id="ARBA00023204"/>
    </source>
</evidence>
<evidence type="ECO:0000256" key="14">
    <source>
        <dbReference type="SAM" id="MobiDB-lite"/>
    </source>
</evidence>
<feature type="transmembrane region" description="Helical" evidence="15">
    <location>
        <begin position="50"/>
        <end position="72"/>
    </location>
</feature>
<evidence type="ECO:0000256" key="8">
    <source>
        <dbReference type="ARBA" id="ARBA00022827"/>
    </source>
</evidence>
<dbReference type="InterPro" id="IPR036134">
    <property type="entry name" value="Crypto/Photolyase_FAD-like_sf"/>
</dbReference>
<proteinExistence type="inferred from homology"/>
<dbReference type="InterPro" id="IPR052219">
    <property type="entry name" value="Photolyase_Class-2"/>
</dbReference>
<dbReference type="InterPro" id="IPR006050">
    <property type="entry name" value="DNA_photolyase_N"/>
</dbReference>
<evidence type="ECO:0000256" key="15">
    <source>
        <dbReference type="SAM" id="Phobius"/>
    </source>
</evidence>
<dbReference type="EC" id="4.1.99.3" evidence="4"/>
<feature type="domain" description="Photolyase/cryptochrome alpha/beta" evidence="16">
    <location>
        <begin position="33"/>
        <end position="162"/>
    </location>
</feature>
<evidence type="ECO:0000256" key="4">
    <source>
        <dbReference type="ARBA" id="ARBA00013149"/>
    </source>
</evidence>
<evidence type="ECO:0000256" key="6">
    <source>
        <dbReference type="ARBA" id="ARBA00022630"/>
    </source>
</evidence>
<evidence type="ECO:0000256" key="7">
    <source>
        <dbReference type="ARBA" id="ARBA00022763"/>
    </source>
</evidence>
<organism evidence="17">
    <name type="scientific">Telmatobacter sp. DSM 110680</name>
    <dbReference type="NCBI Taxonomy" id="3036704"/>
    <lineage>
        <taxon>Bacteria</taxon>
        <taxon>Pseudomonadati</taxon>
        <taxon>Acidobacteriota</taxon>
        <taxon>Terriglobia</taxon>
        <taxon>Terriglobales</taxon>
        <taxon>Acidobacteriaceae</taxon>
        <taxon>Telmatobacter</taxon>
    </lineage>
</organism>
<dbReference type="AlphaFoldDB" id="A0AAU7DR21"/>
<evidence type="ECO:0000313" key="17">
    <source>
        <dbReference type="EMBL" id="XBH19749.1"/>
    </source>
</evidence>
<dbReference type="Gene3D" id="1.25.40.80">
    <property type="match status" value="1"/>
</dbReference>
<comment type="cofactor">
    <cofactor evidence="2">
        <name>FAD</name>
        <dbReference type="ChEBI" id="CHEBI:57692"/>
    </cofactor>
</comment>
<dbReference type="Pfam" id="PF00875">
    <property type="entry name" value="DNA_photolyase"/>
    <property type="match status" value="1"/>
</dbReference>
<dbReference type="SUPFAM" id="SSF48173">
    <property type="entry name" value="Cryptochrome/photolyase FAD-binding domain"/>
    <property type="match status" value="1"/>
</dbReference>
<dbReference type="PROSITE" id="PS51645">
    <property type="entry name" value="PHR_CRY_ALPHA_BETA"/>
    <property type="match status" value="1"/>
</dbReference>
<dbReference type="InterPro" id="IPR036155">
    <property type="entry name" value="Crypto/Photolyase_N_sf"/>
</dbReference>
<dbReference type="GO" id="GO:0003677">
    <property type="term" value="F:DNA binding"/>
    <property type="evidence" value="ECO:0007669"/>
    <property type="project" value="UniProtKB-KW"/>
</dbReference>
<evidence type="ECO:0000256" key="1">
    <source>
        <dbReference type="ARBA" id="ARBA00001932"/>
    </source>
</evidence>
<name>A0AAU7DR21_9BACT</name>
<dbReference type="SUPFAM" id="SSF52425">
    <property type="entry name" value="Cryptochrome/photolyase, N-terminal domain"/>
    <property type="match status" value="1"/>
</dbReference>
<keyword evidence="15" id="KW-0472">Membrane</keyword>
<evidence type="ECO:0000259" key="16">
    <source>
        <dbReference type="PROSITE" id="PS51645"/>
    </source>
</evidence>
<keyword evidence="11 17" id="KW-0456">Lyase</keyword>
<protein>
    <recommendedName>
        <fullName evidence="5">Deoxyribodipyrimidine photo-lyase</fullName>
        <ecNumber evidence="4">4.1.99.3</ecNumber>
    </recommendedName>
    <alternativeName>
        <fullName evidence="12">DNA photolyase</fullName>
    </alternativeName>
</protein>
<dbReference type="InterPro" id="IPR014729">
    <property type="entry name" value="Rossmann-like_a/b/a_fold"/>
</dbReference>
<dbReference type="GO" id="GO:0003904">
    <property type="term" value="F:deoxyribodipyrimidine photo-lyase activity"/>
    <property type="evidence" value="ECO:0007669"/>
    <property type="project" value="UniProtKB-EC"/>
</dbReference>
<evidence type="ECO:0000256" key="5">
    <source>
        <dbReference type="ARBA" id="ARBA00014046"/>
    </source>
</evidence>
<keyword evidence="9" id="KW-0238">DNA-binding</keyword>
<keyword evidence="8" id="KW-0274">FAD</keyword>
<keyword evidence="10" id="KW-0234">DNA repair</keyword>
<keyword evidence="6" id="KW-0285">Flavoprotein</keyword>
<comment type="cofactor">
    <cofactor evidence="1">
        <name>(6R)-5,10-methylene-5,6,7,8-tetrahydrofolate</name>
        <dbReference type="ChEBI" id="CHEBI:15636"/>
    </cofactor>
</comment>
<dbReference type="PANTHER" id="PTHR10211">
    <property type="entry name" value="DEOXYRIBODIPYRIMIDINE PHOTOLYASE"/>
    <property type="match status" value="1"/>
</dbReference>
<sequence length="474" mass="54724">MSRHDNTPESLQKLADNPRILVRREGSPRQDAECVVYWMQRAMRIHENPALDVAIAAANLLGLPIVVFFSVIPNYPNANLRHYHFLQQGLRDVEEDAKERGVAFVLRRHPDNSLEEFLEEVHAAMLIGDENPCREPERWRKVLARRLKLPYWTVDADVVVPSAVFGRDYFLLQHMRPHLKEALPKFLVTTKNSKPQYGWTKPKSLHSESLAHDITAGFKDLDRTIKPVDTFTGGTHAALAHLRDFISHGLKDYVDKRNHPEVKGTSRLSPYLHFGNIGPITIALAVERALAEGHIEQAARDRFLDQVIAWRELSVLFVKYNDNYDNWESAEPWAHKTLVEHGGDQRPFRYSFEQLERAETHDDLWNAAQREMTENGWMHNYMRMYWAKMILEWAPDPARAYEWAVILNDRYELDGRDPNGYAGIAWAIVGKHDRPWFNRPVFGLVRPMSGASTSKKFDAKTYIDQNSGSAKLPF</sequence>
<dbReference type="PANTHER" id="PTHR10211:SF0">
    <property type="entry name" value="DEOXYRIBODIPYRIMIDINE PHOTO-LYASE"/>
    <property type="match status" value="1"/>
</dbReference>
<evidence type="ECO:0000256" key="3">
    <source>
        <dbReference type="ARBA" id="ARBA00006409"/>
    </source>
</evidence>
<reference evidence="17" key="1">
    <citation type="submission" date="2023-03" db="EMBL/GenBank/DDBJ databases">
        <title>Edaphobacter sp.</title>
        <authorList>
            <person name="Huber K.J."/>
            <person name="Papendorf J."/>
            <person name="Pilke C."/>
            <person name="Bunk B."/>
            <person name="Sproeer C."/>
            <person name="Pester M."/>
        </authorList>
    </citation>
    <scope>NUCLEOTIDE SEQUENCE</scope>
    <source>
        <strain evidence="17">DSM 110680</strain>
    </source>
</reference>
<dbReference type="RefSeq" id="WP_348264970.1">
    <property type="nucleotide sequence ID" value="NZ_CP121196.1"/>
</dbReference>
<evidence type="ECO:0000256" key="11">
    <source>
        <dbReference type="ARBA" id="ARBA00023239"/>
    </source>
</evidence>
<dbReference type="FunFam" id="1.10.579.10:FF:000002">
    <property type="entry name" value="Deoxyribodipyrimidine photolyase"/>
    <property type="match status" value="1"/>
</dbReference>
<comment type="catalytic activity">
    <reaction evidence="13">
        <text>cyclobutadipyrimidine (in DNA) = 2 pyrimidine residues (in DNA).</text>
        <dbReference type="EC" id="4.1.99.3"/>
    </reaction>
</comment>
<comment type="similarity">
    <text evidence="3">Belongs to the DNA photolyase class-2 family.</text>
</comment>
<accession>A0AAU7DR21</accession>
<evidence type="ECO:0000256" key="13">
    <source>
        <dbReference type="ARBA" id="ARBA00033999"/>
    </source>
</evidence>
<keyword evidence="7" id="KW-0227">DNA damage</keyword>
<evidence type="ECO:0000256" key="2">
    <source>
        <dbReference type="ARBA" id="ARBA00001974"/>
    </source>
</evidence>
<dbReference type="Gene3D" id="3.40.50.620">
    <property type="entry name" value="HUPs"/>
    <property type="match status" value="1"/>
</dbReference>